<accession>A0A1Y0HP60</accession>
<proteinExistence type="predicted"/>
<dbReference type="InterPro" id="IPR038626">
    <property type="entry name" value="Rof-like_sf"/>
</dbReference>
<protein>
    <recommendedName>
        <fullName evidence="3">Rho-binding antiterminator</fullName>
    </recommendedName>
</protein>
<evidence type="ECO:0000313" key="2">
    <source>
        <dbReference type="Proteomes" id="UP000196005"/>
    </source>
</evidence>
<keyword evidence="2" id="KW-1185">Reference proteome</keyword>
<evidence type="ECO:0000313" key="1">
    <source>
        <dbReference type="EMBL" id="ARU49909.1"/>
    </source>
</evidence>
<dbReference type="Gene3D" id="2.30.30.400">
    <property type="entry name" value="Rof-like"/>
    <property type="match status" value="1"/>
</dbReference>
<sequence length="88" mass="10196">MNTPISCEFYDQLMVAIERKIPSTIVYLEKEQSTTLKGVVTELRMIDYEEFLVLKGGKKINLQTIFSFNGKRHKEVSFLHVKKIDGTK</sequence>
<dbReference type="RefSeq" id="WP_087439582.1">
    <property type="nucleotide sequence ID" value="NZ_CP021416.1"/>
</dbReference>
<organism evidence="1 2">
    <name type="scientific">Sulfurospirillum diekertiae</name>
    <dbReference type="NCBI Taxonomy" id="1854492"/>
    <lineage>
        <taxon>Bacteria</taxon>
        <taxon>Pseudomonadati</taxon>
        <taxon>Campylobacterota</taxon>
        <taxon>Epsilonproteobacteria</taxon>
        <taxon>Campylobacterales</taxon>
        <taxon>Sulfurospirillaceae</taxon>
        <taxon>Sulfurospirillum</taxon>
    </lineage>
</organism>
<dbReference type="AlphaFoldDB" id="A0A1Y0HP60"/>
<reference evidence="2" key="1">
    <citation type="submission" date="2017-05" db="EMBL/GenBank/DDBJ databases">
        <title>Dechlorination kinetics govern the competition between two new strains of the genus Sulfurospirillum.</title>
        <authorList>
            <person name="Buttet G.F."/>
            <person name="Murray A.M."/>
            <person name="Goris T."/>
            <person name="Burion M."/>
            <person name="Lin B."/>
            <person name="Rolle M."/>
            <person name="Maillard J."/>
        </authorList>
    </citation>
    <scope>NUCLEOTIDE SEQUENCE [LARGE SCALE GENOMIC DNA]</scope>
    <source>
        <strain evidence="2">SL2-1</strain>
    </source>
</reference>
<dbReference type="InterPro" id="IPR023534">
    <property type="entry name" value="Rof/RNase_P-like"/>
</dbReference>
<dbReference type="SUPFAM" id="SSF101744">
    <property type="entry name" value="Rof/RNase P subunit-like"/>
    <property type="match status" value="1"/>
</dbReference>
<dbReference type="KEGG" id="suls:Sdiek1_2761"/>
<name>A0A1Y0HP60_9BACT</name>
<evidence type="ECO:0008006" key="3">
    <source>
        <dbReference type="Google" id="ProtNLM"/>
    </source>
</evidence>
<dbReference type="EMBL" id="CP021416">
    <property type="protein sequence ID" value="ARU49909.1"/>
    <property type="molecule type" value="Genomic_DNA"/>
</dbReference>
<gene>
    <name evidence="1" type="ORF">Sdiek1_2761</name>
</gene>
<dbReference type="Proteomes" id="UP000196005">
    <property type="component" value="Chromosome"/>
</dbReference>